<protein>
    <submittedName>
        <fullName evidence="1">Uncharacterized protein</fullName>
    </submittedName>
</protein>
<comment type="caution">
    <text evidence="1">The sequence shown here is derived from an EMBL/GenBank/DDBJ whole genome shotgun (WGS) entry which is preliminary data.</text>
</comment>
<reference evidence="1 2" key="1">
    <citation type="submission" date="2019-04" db="EMBL/GenBank/DDBJ databases">
        <title>Annotation for the trematode Fasciola gigantica.</title>
        <authorList>
            <person name="Choi Y.-J."/>
        </authorList>
    </citation>
    <scope>NUCLEOTIDE SEQUENCE [LARGE SCALE GENOMIC DNA]</scope>
    <source>
        <strain evidence="1">Uganda_cow_1</strain>
    </source>
</reference>
<feature type="non-terminal residue" evidence="1">
    <location>
        <position position="1"/>
    </location>
</feature>
<sequence length="70" mass="8141">RLNKRNRKKWRRFSSISCTTPQSEKKVHTIVHNPLSLVIFQAVQHLDPQRKVPDQQQLGLPQKLLMALGT</sequence>
<keyword evidence="2" id="KW-1185">Reference proteome</keyword>
<dbReference type="AlphaFoldDB" id="A0A504YRL7"/>
<dbReference type="Proteomes" id="UP000316759">
    <property type="component" value="Unassembled WGS sequence"/>
</dbReference>
<gene>
    <name evidence="1" type="ORF">FGIG_10071</name>
</gene>
<evidence type="ECO:0000313" key="2">
    <source>
        <dbReference type="Proteomes" id="UP000316759"/>
    </source>
</evidence>
<proteinExistence type="predicted"/>
<dbReference type="EMBL" id="SUNJ01006286">
    <property type="protein sequence ID" value="TPP62931.1"/>
    <property type="molecule type" value="Genomic_DNA"/>
</dbReference>
<accession>A0A504YRL7</accession>
<organism evidence="1 2">
    <name type="scientific">Fasciola gigantica</name>
    <name type="common">Giant liver fluke</name>
    <dbReference type="NCBI Taxonomy" id="46835"/>
    <lineage>
        <taxon>Eukaryota</taxon>
        <taxon>Metazoa</taxon>
        <taxon>Spiralia</taxon>
        <taxon>Lophotrochozoa</taxon>
        <taxon>Platyhelminthes</taxon>
        <taxon>Trematoda</taxon>
        <taxon>Digenea</taxon>
        <taxon>Plagiorchiida</taxon>
        <taxon>Echinostomata</taxon>
        <taxon>Echinostomatoidea</taxon>
        <taxon>Fasciolidae</taxon>
        <taxon>Fasciola</taxon>
    </lineage>
</organism>
<evidence type="ECO:0000313" key="1">
    <source>
        <dbReference type="EMBL" id="TPP62931.1"/>
    </source>
</evidence>
<name>A0A504YRL7_FASGI</name>